<dbReference type="SUPFAM" id="SSF49482">
    <property type="entry name" value="Aromatic compound dioxygenase"/>
    <property type="match status" value="1"/>
</dbReference>
<reference evidence="2" key="1">
    <citation type="submission" date="2019-03" db="EMBL/GenBank/DDBJ databases">
        <title>Long read genome sequence of the mycoparasitic Pythium oligandrum ATCC 38472 isolated from sugarbeet rhizosphere.</title>
        <authorList>
            <person name="Gaulin E."/>
        </authorList>
    </citation>
    <scope>NUCLEOTIDE SEQUENCE</scope>
    <source>
        <strain evidence="2">ATCC 38472_TT</strain>
    </source>
</reference>
<name>A0A8K1FG98_PYTOL</name>
<accession>A0A8K1FG98</accession>
<feature type="chain" id="PRO_5035481768" description="Intradiol ring-cleavage dioxygenases domain-containing protein" evidence="1">
    <location>
        <begin position="22"/>
        <end position="331"/>
    </location>
</feature>
<dbReference type="OrthoDB" id="157354at2759"/>
<dbReference type="GO" id="GO:0005506">
    <property type="term" value="F:iron ion binding"/>
    <property type="evidence" value="ECO:0007669"/>
    <property type="project" value="InterPro"/>
</dbReference>
<dbReference type="Gene3D" id="2.60.130.10">
    <property type="entry name" value="Aromatic compound dioxygenase"/>
    <property type="match status" value="1"/>
</dbReference>
<proteinExistence type="predicted"/>
<keyword evidence="1" id="KW-0732">Signal</keyword>
<comment type="caution">
    <text evidence="2">The sequence shown here is derived from an EMBL/GenBank/DDBJ whole genome shotgun (WGS) entry which is preliminary data.</text>
</comment>
<dbReference type="EMBL" id="SPLM01000144">
    <property type="protein sequence ID" value="TMW57583.1"/>
    <property type="molecule type" value="Genomic_DNA"/>
</dbReference>
<feature type="signal peptide" evidence="1">
    <location>
        <begin position="1"/>
        <end position="21"/>
    </location>
</feature>
<keyword evidence="3" id="KW-1185">Reference proteome</keyword>
<dbReference type="Proteomes" id="UP000794436">
    <property type="component" value="Unassembled WGS sequence"/>
</dbReference>
<sequence length="331" mass="35893">MVQAIKLVIATTLATAALASAHPGHHEQRSLVEMAQHRIFQSNARRSLGACAGSTSHRALQERAAARREAQLSELQHQRRLSAADVIAKSHKSNLTDVAPTVDPSTLFGSQPQCILEPEVTQGPYYVTGELIRNDVREEQPGIDLYTELQFIDVNTCEPVADLYVDFWHCNVTGVYAGVNANGNGDSNDLTNINNTFHRGLAPTNSEGIVQFITKFPGHYTGRTTHIHILSNHGGQVLSNNTYAGGSVLTNKTCSGGSVRQVGQVFFDQSLLTAVYATAPYTSNTATITKNADDSIFKQEAASFDPVMNYAYINENSIADGIFAYISMVST</sequence>
<evidence type="ECO:0000256" key="1">
    <source>
        <dbReference type="SAM" id="SignalP"/>
    </source>
</evidence>
<evidence type="ECO:0000313" key="2">
    <source>
        <dbReference type="EMBL" id="TMW57583.1"/>
    </source>
</evidence>
<protein>
    <recommendedName>
        <fullName evidence="4">Intradiol ring-cleavage dioxygenases domain-containing protein</fullName>
    </recommendedName>
</protein>
<dbReference type="CDD" id="cd03457">
    <property type="entry name" value="intradiol_dioxygenase_like"/>
    <property type="match status" value="1"/>
</dbReference>
<organism evidence="2 3">
    <name type="scientific">Pythium oligandrum</name>
    <name type="common">Mycoparasitic fungus</name>
    <dbReference type="NCBI Taxonomy" id="41045"/>
    <lineage>
        <taxon>Eukaryota</taxon>
        <taxon>Sar</taxon>
        <taxon>Stramenopiles</taxon>
        <taxon>Oomycota</taxon>
        <taxon>Peronosporomycetes</taxon>
        <taxon>Pythiales</taxon>
        <taxon>Pythiaceae</taxon>
        <taxon>Pythium</taxon>
    </lineage>
</organism>
<dbReference type="PANTHER" id="PTHR34315">
    <property type="match status" value="1"/>
</dbReference>
<dbReference type="AlphaFoldDB" id="A0A8K1FG98"/>
<evidence type="ECO:0008006" key="4">
    <source>
        <dbReference type="Google" id="ProtNLM"/>
    </source>
</evidence>
<dbReference type="GO" id="GO:0016702">
    <property type="term" value="F:oxidoreductase activity, acting on single donors with incorporation of molecular oxygen, incorporation of two atoms of oxygen"/>
    <property type="evidence" value="ECO:0007669"/>
    <property type="project" value="InterPro"/>
</dbReference>
<evidence type="ECO:0000313" key="3">
    <source>
        <dbReference type="Proteomes" id="UP000794436"/>
    </source>
</evidence>
<dbReference type="PANTHER" id="PTHR34315:SF1">
    <property type="entry name" value="INTRADIOL RING-CLEAVAGE DIOXYGENASES DOMAIN-CONTAINING PROTEIN-RELATED"/>
    <property type="match status" value="1"/>
</dbReference>
<gene>
    <name evidence="2" type="ORF">Poli38472_003508</name>
</gene>
<dbReference type="InterPro" id="IPR015889">
    <property type="entry name" value="Intradiol_dOase_core"/>
</dbReference>